<proteinExistence type="predicted"/>
<feature type="signal peptide" evidence="1">
    <location>
        <begin position="1"/>
        <end position="21"/>
    </location>
</feature>
<protein>
    <recommendedName>
        <fullName evidence="2">Oxidoreductase molybdopterin-binding domain-containing protein</fullName>
    </recommendedName>
</protein>
<feature type="chain" id="PRO_5011796739" description="Oxidoreductase molybdopterin-binding domain-containing protein" evidence="1">
    <location>
        <begin position="22"/>
        <end position="168"/>
    </location>
</feature>
<dbReference type="Pfam" id="PF00174">
    <property type="entry name" value="Oxidored_molyb"/>
    <property type="match status" value="1"/>
</dbReference>
<gene>
    <name evidence="3" type="ORF">SAMN04488047_1033</name>
</gene>
<dbReference type="SUPFAM" id="SSF56524">
    <property type="entry name" value="Oxidoreductase molybdopterin-binding domain"/>
    <property type="match status" value="1"/>
</dbReference>
<evidence type="ECO:0000259" key="2">
    <source>
        <dbReference type="Pfam" id="PF00174"/>
    </source>
</evidence>
<evidence type="ECO:0000313" key="4">
    <source>
        <dbReference type="Proteomes" id="UP000199356"/>
    </source>
</evidence>
<dbReference type="EMBL" id="FOXA01000003">
    <property type="protein sequence ID" value="SFP14394.1"/>
    <property type="molecule type" value="Genomic_DNA"/>
</dbReference>
<dbReference type="AlphaFoldDB" id="A0A1I5MXY2"/>
<name>A0A1I5MXY2_9RHOB</name>
<dbReference type="Proteomes" id="UP000199356">
    <property type="component" value="Unassembled WGS sequence"/>
</dbReference>
<keyword evidence="4" id="KW-1185">Reference proteome</keyword>
<dbReference type="InterPro" id="IPR036374">
    <property type="entry name" value="OxRdtase_Mopterin-bd_sf"/>
</dbReference>
<dbReference type="RefSeq" id="WP_093418717.1">
    <property type="nucleotide sequence ID" value="NZ_FOXA01000003.1"/>
</dbReference>
<accession>A0A1I5MXY2</accession>
<reference evidence="3 4" key="1">
    <citation type="submission" date="2016-10" db="EMBL/GenBank/DDBJ databases">
        <authorList>
            <person name="de Groot N.N."/>
        </authorList>
    </citation>
    <scope>NUCLEOTIDE SEQUENCE [LARGE SCALE GENOMIC DNA]</scope>
    <source>
        <strain evidence="3 4">DSM 19547</strain>
    </source>
</reference>
<dbReference type="InterPro" id="IPR000572">
    <property type="entry name" value="OxRdtase_Mopterin-bd_dom"/>
</dbReference>
<dbReference type="OrthoDB" id="9798763at2"/>
<dbReference type="STRING" id="441119.SAMN04488047_1033"/>
<feature type="domain" description="Oxidoreductase molybdopterin-binding" evidence="2">
    <location>
        <begin position="65"/>
        <end position="141"/>
    </location>
</feature>
<keyword evidence="1" id="KW-0732">Signal</keyword>
<organism evidence="3 4">
    <name type="scientific">Tranquillimonas alkanivorans</name>
    <dbReference type="NCBI Taxonomy" id="441119"/>
    <lineage>
        <taxon>Bacteria</taxon>
        <taxon>Pseudomonadati</taxon>
        <taxon>Pseudomonadota</taxon>
        <taxon>Alphaproteobacteria</taxon>
        <taxon>Rhodobacterales</taxon>
        <taxon>Roseobacteraceae</taxon>
        <taxon>Tranquillimonas</taxon>
    </lineage>
</organism>
<dbReference type="Gene3D" id="3.90.420.10">
    <property type="entry name" value="Oxidoreductase, molybdopterin-binding domain"/>
    <property type="match status" value="1"/>
</dbReference>
<evidence type="ECO:0000313" key="3">
    <source>
        <dbReference type="EMBL" id="SFP14394.1"/>
    </source>
</evidence>
<evidence type="ECO:0000256" key="1">
    <source>
        <dbReference type="SAM" id="SignalP"/>
    </source>
</evidence>
<sequence>MLVLRCVVFVVFHGFSAALHAATPLPAPNGEVLLRVTGDIAEALQPEAAFDREMLAELGERTIETTTPWTRGKQSFTGVPLHDLLDRLGVEDGTLRVIALNDYAASVPVEDAVEDGPILAYARNGEEMTIRDKGPLWLIYPYDSDNNYRTETIFARSVWQVGHIEVDK</sequence>